<dbReference type="Proteomes" id="UP001179181">
    <property type="component" value="Unassembled WGS sequence"/>
</dbReference>
<accession>A0ABX0UNC6</accession>
<evidence type="ECO:0000313" key="1">
    <source>
        <dbReference type="EMBL" id="NIJ54488.1"/>
    </source>
</evidence>
<name>A0ABX0UNC6_9BACT</name>
<evidence type="ECO:0000313" key="2">
    <source>
        <dbReference type="Proteomes" id="UP001179181"/>
    </source>
</evidence>
<protein>
    <recommendedName>
        <fullName evidence="3">DUF4840 domain-containing protein</fullName>
    </recommendedName>
</protein>
<dbReference type="RefSeq" id="WP_167272741.1">
    <property type="nucleotide sequence ID" value="NZ_JAASQJ010000003.1"/>
</dbReference>
<organism evidence="1 2">
    <name type="scientific">Dyadobacter arcticus</name>
    <dbReference type="NCBI Taxonomy" id="1078754"/>
    <lineage>
        <taxon>Bacteria</taxon>
        <taxon>Pseudomonadati</taxon>
        <taxon>Bacteroidota</taxon>
        <taxon>Cytophagia</taxon>
        <taxon>Cytophagales</taxon>
        <taxon>Spirosomataceae</taxon>
        <taxon>Dyadobacter</taxon>
    </lineage>
</organism>
<reference evidence="1 2" key="1">
    <citation type="submission" date="2020-03" db="EMBL/GenBank/DDBJ databases">
        <title>Genomic Encyclopedia of Type Strains, Phase IV (KMG-IV): sequencing the most valuable type-strain genomes for metagenomic binning, comparative biology and taxonomic classification.</title>
        <authorList>
            <person name="Goeker M."/>
        </authorList>
    </citation>
    <scope>NUCLEOTIDE SEQUENCE [LARGE SCALE GENOMIC DNA]</scope>
    <source>
        <strain evidence="1 2">DSM 102865</strain>
    </source>
</reference>
<proteinExistence type="predicted"/>
<dbReference type="EMBL" id="JAASQJ010000003">
    <property type="protein sequence ID" value="NIJ54488.1"/>
    <property type="molecule type" value="Genomic_DNA"/>
</dbReference>
<sequence>MRRILLFALALSQLFSCKSEDTPLPPEQDLDALYQQFHGRYKIVSAVASEALDVNFDGNPSTNLLAEIDELRTGAQTEFYSQVNIPRSFNATPKPSFLFIQNWPEQFLRLEQGKVWDGIAIIPFNKDYTFDFDMKVLVREFSFSEDLKQLIVIPDDSEDPVFKLSAPKSVTVLNDGKLVVIATRRLYTSDGVKEVIVTTTYERFTMAT</sequence>
<comment type="caution">
    <text evidence="1">The sequence shown here is derived from an EMBL/GenBank/DDBJ whole genome shotgun (WGS) entry which is preliminary data.</text>
</comment>
<gene>
    <name evidence="1" type="ORF">FHS68_003670</name>
</gene>
<keyword evidence="2" id="KW-1185">Reference proteome</keyword>
<evidence type="ECO:0008006" key="3">
    <source>
        <dbReference type="Google" id="ProtNLM"/>
    </source>
</evidence>